<proteinExistence type="predicted"/>
<evidence type="ECO:0000259" key="5">
    <source>
        <dbReference type="Pfam" id="PF00890"/>
    </source>
</evidence>
<accession>A0ABY4W5C0</accession>
<dbReference type="SUPFAM" id="SSF51905">
    <property type="entry name" value="FAD/NAD(P)-binding domain"/>
    <property type="match status" value="1"/>
</dbReference>
<sequence>MTDMEYDVIVVGAGNAAFCAALSAEEKGAHVLVLECAPKELNGGNSRFTAGAIRFAYNGVEDLKKVMPDLSPSEIENTDFGTYTEDEFFDDMFRVTQYRSDPDLCEILVRRSFETINWMREKGVRFVPIYGRQAFKVDGKFKFWGGLTVESVGGGPGLVDSLTDIATAKGIDVWYKARALELMFDGTKITGVKIRKNGEMMDITAKSVVLASGGFQSSPEKRTRYLGPTWDLAKVRGTAFNTGDGAEMAINIGASTAGNWSGCHAVGWDRNAPEFGDLDVGDGFQKHSYPFGILVNAEGNRFVDEGADFRNYTYAKYGREILAQTGNFAWQVFDSKVTHLLRDEYRIKQVTKVSADTLEELAQKLEGVNPDQFLKTVVEYNKSVQSNMPFNPNIKDGRGTTGLTVPKSNWANLLDEGPFEAYAVTCGITFTFGGLRIDTSAAVQGKDLSSIPGLFAAGEIVGGIFYHNYPGGTGLINGAVFGKLAGASAADYCTS</sequence>
<dbReference type="InterPro" id="IPR050315">
    <property type="entry name" value="FAD-oxidoreductase_2"/>
</dbReference>
<dbReference type="InterPro" id="IPR036188">
    <property type="entry name" value="FAD/NAD-bd_sf"/>
</dbReference>
<keyword evidence="7" id="KW-1185">Reference proteome</keyword>
<gene>
    <name evidence="6" type="primary">tcuA</name>
    <name evidence="6" type="ORF">NBZ79_17265</name>
</gene>
<comment type="cofactor">
    <cofactor evidence="1">
        <name>FAD</name>
        <dbReference type="ChEBI" id="CHEBI:57692"/>
    </cofactor>
</comment>
<organism evidence="6 7">
    <name type="scientific">Sneathiella marina</name>
    <dbReference type="NCBI Taxonomy" id="2950108"/>
    <lineage>
        <taxon>Bacteria</taxon>
        <taxon>Pseudomonadati</taxon>
        <taxon>Pseudomonadota</taxon>
        <taxon>Alphaproteobacteria</taxon>
        <taxon>Sneathiellales</taxon>
        <taxon>Sneathiellaceae</taxon>
        <taxon>Sneathiella</taxon>
    </lineage>
</organism>
<dbReference type="PANTHER" id="PTHR43400">
    <property type="entry name" value="FUMARATE REDUCTASE"/>
    <property type="match status" value="1"/>
</dbReference>
<keyword evidence="4" id="KW-0560">Oxidoreductase</keyword>
<dbReference type="Pfam" id="PF00890">
    <property type="entry name" value="FAD_binding_2"/>
    <property type="match status" value="1"/>
</dbReference>
<protein>
    <submittedName>
        <fullName evidence="6">FAD-dependent tricarballylate dehydrogenase TcuA</fullName>
    </submittedName>
</protein>
<evidence type="ECO:0000313" key="6">
    <source>
        <dbReference type="EMBL" id="USG60910.1"/>
    </source>
</evidence>
<evidence type="ECO:0000256" key="1">
    <source>
        <dbReference type="ARBA" id="ARBA00001974"/>
    </source>
</evidence>
<keyword evidence="2" id="KW-0285">Flavoprotein</keyword>
<dbReference type="SUPFAM" id="SSF56425">
    <property type="entry name" value="Succinate dehydrogenase/fumarate reductase flavoprotein, catalytic domain"/>
    <property type="match status" value="1"/>
</dbReference>
<evidence type="ECO:0000256" key="3">
    <source>
        <dbReference type="ARBA" id="ARBA00022827"/>
    </source>
</evidence>
<dbReference type="Proteomes" id="UP001056291">
    <property type="component" value="Chromosome"/>
</dbReference>
<dbReference type="PANTHER" id="PTHR43400:SF7">
    <property type="entry name" value="FAD-DEPENDENT OXIDOREDUCTASE 2 FAD BINDING DOMAIN-CONTAINING PROTEIN"/>
    <property type="match status" value="1"/>
</dbReference>
<evidence type="ECO:0000256" key="4">
    <source>
        <dbReference type="ARBA" id="ARBA00023002"/>
    </source>
</evidence>
<dbReference type="RefSeq" id="WP_251933840.1">
    <property type="nucleotide sequence ID" value="NZ_CP098747.1"/>
</dbReference>
<feature type="domain" description="FAD-dependent oxidoreductase 2 FAD-binding" evidence="5">
    <location>
        <begin position="7"/>
        <end position="472"/>
    </location>
</feature>
<dbReference type="NCBIfam" id="NF006130">
    <property type="entry name" value="PRK08274.1"/>
    <property type="match status" value="1"/>
</dbReference>
<evidence type="ECO:0000313" key="7">
    <source>
        <dbReference type="Proteomes" id="UP001056291"/>
    </source>
</evidence>
<keyword evidence="3" id="KW-0274">FAD</keyword>
<dbReference type="InterPro" id="IPR003953">
    <property type="entry name" value="FAD-dep_OxRdtase_2_FAD-bd"/>
</dbReference>
<dbReference type="InterPro" id="IPR027477">
    <property type="entry name" value="Succ_DH/fumarate_Rdtase_cat_sf"/>
</dbReference>
<name>A0ABY4W5C0_9PROT</name>
<dbReference type="EMBL" id="CP098747">
    <property type="protein sequence ID" value="USG60910.1"/>
    <property type="molecule type" value="Genomic_DNA"/>
</dbReference>
<dbReference type="Gene3D" id="3.50.50.60">
    <property type="entry name" value="FAD/NAD(P)-binding domain"/>
    <property type="match status" value="1"/>
</dbReference>
<dbReference type="Gene3D" id="3.90.700.10">
    <property type="entry name" value="Succinate dehydrogenase/fumarate reductase flavoprotein, catalytic domain"/>
    <property type="match status" value="1"/>
</dbReference>
<evidence type="ECO:0000256" key="2">
    <source>
        <dbReference type="ARBA" id="ARBA00022630"/>
    </source>
</evidence>
<reference evidence="6" key="1">
    <citation type="submission" date="2022-06" db="EMBL/GenBank/DDBJ databases">
        <title>Sneathiella actinostolidae sp. nov., isolated from a sea anemonein the Western Pacific Ocean.</title>
        <authorList>
            <person name="Wei M.J."/>
        </authorList>
    </citation>
    <scope>NUCLEOTIDE SEQUENCE</scope>
    <source>
        <strain evidence="6">PHK-P5</strain>
    </source>
</reference>